<name>A0ABV8K5H9_9BACL</name>
<proteinExistence type="predicted"/>
<evidence type="ECO:0008006" key="3">
    <source>
        <dbReference type="Google" id="ProtNLM"/>
    </source>
</evidence>
<evidence type="ECO:0000313" key="2">
    <source>
        <dbReference type="Proteomes" id="UP001595715"/>
    </source>
</evidence>
<keyword evidence="2" id="KW-1185">Reference proteome</keyword>
<reference evidence="2" key="1">
    <citation type="journal article" date="2019" name="Int. J. Syst. Evol. Microbiol.">
        <title>The Global Catalogue of Microorganisms (GCM) 10K type strain sequencing project: providing services to taxonomists for standard genome sequencing and annotation.</title>
        <authorList>
            <consortium name="The Broad Institute Genomics Platform"/>
            <consortium name="The Broad Institute Genome Sequencing Center for Infectious Disease"/>
            <person name="Wu L."/>
            <person name="Ma J."/>
        </authorList>
    </citation>
    <scope>NUCLEOTIDE SEQUENCE [LARGE SCALE GENOMIC DNA]</scope>
    <source>
        <strain evidence="2">IBRC-M 10987</strain>
    </source>
</reference>
<sequence length="153" mass="16818">MRELEKAIAERIVRRLLEASGSTATVILKGSFPGGRMIGGKYSLATHTITMYLTEIASQCVQLFGSDEQLAEYFEVVLAHELGHAEDPCLAELAGSLEQHKTAMESARVALLIEENAWSYAMKLLPHAEPAFVDRIIEHSLASYFKAIEQAPA</sequence>
<dbReference type="RefSeq" id="WP_377719845.1">
    <property type="nucleotide sequence ID" value="NZ_JBHSAM010000028.1"/>
</dbReference>
<dbReference type="Proteomes" id="UP001595715">
    <property type="component" value="Unassembled WGS sequence"/>
</dbReference>
<comment type="caution">
    <text evidence="1">The sequence shown here is derived from an EMBL/GenBank/DDBJ whole genome shotgun (WGS) entry which is preliminary data.</text>
</comment>
<gene>
    <name evidence="1" type="ORF">ACFOZ8_16405</name>
</gene>
<evidence type="ECO:0000313" key="1">
    <source>
        <dbReference type="EMBL" id="MFC4101223.1"/>
    </source>
</evidence>
<protein>
    <recommendedName>
        <fullName evidence="3">Phage metallopeptidase domain-containing protein</fullName>
    </recommendedName>
</protein>
<accession>A0ABV8K5H9</accession>
<organism evidence="1 2">
    <name type="scientific">Paenibacillus xanthanilyticus</name>
    <dbReference type="NCBI Taxonomy" id="1783531"/>
    <lineage>
        <taxon>Bacteria</taxon>
        <taxon>Bacillati</taxon>
        <taxon>Bacillota</taxon>
        <taxon>Bacilli</taxon>
        <taxon>Bacillales</taxon>
        <taxon>Paenibacillaceae</taxon>
        <taxon>Paenibacillus</taxon>
    </lineage>
</organism>
<dbReference type="EMBL" id="JBHSAM010000028">
    <property type="protein sequence ID" value="MFC4101223.1"/>
    <property type="molecule type" value="Genomic_DNA"/>
</dbReference>